<name>A0ABT5WXY0_9SPHN</name>
<evidence type="ECO:0000313" key="4">
    <source>
        <dbReference type="EMBL" id="MDE8654711.1"/>
    </source>
</evidence>
<evidence type="ECO:0000256" key="3">
    <source>
        <dbReference type="PIRNR" id="PIRNR001365"/>
    </source>
</evidence>
<accession>A0ABT5WXY0</accession>
<gene>
    <name evidence="4" type="ORF">PYV00_23750</name>
</gene>
<dbReference type="SUPFAM" id="SSF51569">
    <property type="entry name" value="Aldolase"/>
    <property type="match status" value="1"/>
</dbReference>
<dbReference type="RefSeq" id="WP_275230831.1">
    <property type="nucleotide sequence ID" value="NZ_JARESE010000098.1"/>
</dbReference>
<dbReference type="PANTHER" id="PTHR12128">
    <property type="entry name" value="DIHYDRODIPICOLINATE SYNTHASE"/>
    <property type="match status" value="1"/>
</dbReference>
<dbReference type="Proteomes" id="UP001216253">
    <property type="component" value="Unassembled WGS sequence"/>
</dbReference>
<sequence length="306" mass="32107">MTLPTGLAAYPITPADASGNVDFTAVRRLVARLVDAKVDAIGLLGSTGAYMYLSPEERQQALEAALDEIGGRVPVLVGVGALRTDDAVRLAQHAKAAGASVGLLSPVSYTPLSDDEVFEHFSAVAGESGLPICIYDNSGTTHFRFTPELIDRLAKVSGIVGVKNPGWAADDAAGHLAEQRALASKGFSIGCSTDWTAAATMIAGADLWHSVLAGILPDICLKLVRAAQRGEADETHCLDRMLAPFWHLFEQHSSLRVSYTIAGLLGLTSAEPPRPILPLSQGVKRQVADALACLQRESAATGVGTL</sequence>
<dbReference type="Pfam" id="PF00701">
    <property type="entry name" value="DHDPS"/>
    <property type="match status" value="1"/>
</dbReference>
<dbReference type="SMART" id="SM01130">
    <property type="entry name" value="DHDPS"/>
    <property type="match status" value="1"/>
</dbReference>
<proteinExistence type="inferred from homology"/>
<dbReference type="EMBL" id="JARESE010000098">
    <property type="protein sequence ID" value="MDE8654711.1"/>
    <property type="molecule type" value="Genomic_DNA"/>
</dbReference>
<protein>
    <submittedName>
        <fullName evidence="4">Dihydrodipicolinate synthase family protein</fullName>
    </submittedName>
</protein>
<dbReference type="InterPro" id="IPR013785">
    <property type="entry name" value="Aldolase_TIM"/>
</dbReference>
<dbReference type="PRINTS" id="PR00146">
    <property type="entry name" value="DHPICSNTHASE"/>
</dbReference>
<dbReference type="CDD" id="cd00408">
    <property type="entry name" value="DHDPS-like"/>
    <property type="match status" value="1"/>
</dbReference>
<dbReference type="PIRSF" id="PIRSF001365">
    <property type="entry name" value="DHDPS"/>
    <property type="match status" value="1"/>
</dbReference>
<dbReference type="PANTHER" id="PTHR12128:SF66">
    <property type="entry name" value="4-HYDROXY-2-OXOGLUTARATE ALDOLASE, MITOCHONDRIAL"/>
    <property type="match status" value="1"/>
</dbReference>
<comment type="similarity">
    <text evidence="1 3">Belongs to the DapA family.</text>
</comment>
<reference evidence="4 5" key="1">
    <citation type="submission" date="2023-03" db="EMBL/GenBank/DDBJ databases">
        <title>NovoSphingobium album sp. nov. isolated from polycyclic aromatic hydrocarbons- and heavy-metal polluted soil.</title>
        <authorList>
            <person name="Liu Z."/>
            <person name="Wang K."/>
        </authorList>
    </citation>
    <scope>NUCLEOTIDE SEQUENCE [LARGE SCALE GENOMIC DNA]</scope>
    <source>
        <strain evidence="4 5">H3SJ31-1</strain>
    </source>
</reference>
<keyword evidence="2 3" id="KW-0456">Lyase</keyword>
<dbReference type="InterPro" id="IPR002220">
    <property type="entry name" value="DapA-like"/>
</dbReference>
<evidence type="ECO:0000256" key="2">
    <source>
        <dbReference type="ARBA" id="ARBA00023239"/>
    </source>
</evidence>
<keyword evidence="5" id="KW-1185">Reference proteome</keyword>
<evidence type="ECO:0000313" key="5">
    <source>
        <dbReference type="Proteomes" id="UP001216253"/>
    </source>
</evidence>
<dbReference type="Gene3D" id="3.20.20.70">
    <property type="entry name" value="Aldolase class I"/>
    <property type="match status" value="1"/>
</dbReference>
<evidence type="ECO:0000256" key="1">
    <source>
        <dbReference type="ARBA" id="ARBA00007592"/>
    </source>
</evidence>
<organism evidence="4 5">
    <name type="scientific">Novosphingobium album</name>
    <name type="common">ex Liu et al. 2023</name>
    <dbReference type="NCBI Taxonomy" id="3031130"/>
    <lineage>
        <taxon>Bacteria</taxon>
        <taxon>Pseudomonadati</taxon>
        <taxon>Pseudomonadota</taxon>
        <taxon>Alphaproteobacteria</taxon>
        <taxon>Sphingomonadales</taxon>
        <taxon>Sphingomonadaceae</taxon>
        <taxon>Novosphingobium</taxon>
    </lineage>
</organism>
<comment type="caution">
    <text evidence="4">The sequence shown here is derived from an EMBL/GenBank/DDBJ whole genome shotgun (WGS) entry which is preliminary data.</text>
</comment>